<dbReference type="PANTHER" id="PTHR10340">
    <property type="entry name" value="SPHINGOMYELIN PHOSPHODIESTERASE"/>
    <property type="match status" value="1"/>
</dbReference>
<accession>A0A3G2S990</accession>
<keyword evidence="2" id="KW-0325">Glycoprotein</keyword>
<dbReference type="AlphaFoldDB" id="A0A3G2S990"/>
<keyword evidence="1 3" id="KW-0378">Hydrolase</keyword>
<dbReference type="InterPro" id="IPR029052">
    <property type="entry name" value="Metallo-depent_PP-like"/>
</dbReference>
<dbReference type="InterPro" id="IPR011160">
    <property type="entry name" value="Sphingomy_PDE"/>
</dbReference>
<evidence type="ECO:0000256" key="3">
    <source>
        <dbReference type="PIRNR" id="PIRNR000948"/>
    </source>
</evidence>
<sequence>MMRRLVLWGIVAAASACAASSSSRYGEPVYTGRAEFPTSLFESMYYVPSRPTAEPRPAVPRLSGGWYPDELNHPTKLPKSALPSEQVLPKPLPQREKLQALVHDLLNVGHQLFRPQAPRHALCNLCRTGLSTLQTLTHQFPSAVPDVLTTLCRTFDLLGKKDVADQCALTLSRDMYGGPIGQVMSYGNFSGSAPDATLVCAAVPFHFCEYPSEVLSDDFLYHWFNGSTQAPDDALERWHEQQKCAQESFDESKLLRVLHISDLHVDGRYMVGSESNCTFGETRYCCHSISANKDLWSKTITDGVVPRANISAPAHYWGNYTCDAPWSLIGSTYEAIRHVGRSHGYDMGLCTGDLVVHDDLFRYSHDLVEYSARSLFDSLAEVLGRHVPVFATLGNHDSSPENFYAPHAMPKHQSTQFDWDSDFMARLWRENGWIDAAGEEQARSHYACFSVSPRRGLRVISLNSDFWYYANVFNYIHSTDPDFSGMLRFLTDELFAAERKGERVWILGHVLTGWTGAEALDKPANLFFQIVSRFTPHTIAAIFFGHTHQDHFSVFYRAQSGASRDISRHTRDARTVSFVGPSVTPLTNVNPSFRVYQVDPITFDVYDYDQYYTPVDEFDSLQAGPIWRHLYNARDTYGDMRASVQHHNYHAPVSLNGTAWPRAAPLNASFWAALTDEMEVRPALVSTFAQLQSRRSAAAGACTDAKCHKANICYMRSGTPTQGRDCPSGYGSVV</sequence>
<keyword evidence="9" id="KW-1185">Reference proteome</keyword>
<dbReference type="GO" id="GO:0004767">
    <property type="term" value="F:sphingomyelin phosphodiesterase activity"/>
    <property type="evidence" value="ECO:0007669"/>
    <property type="project" value="UniProtKB-UniRule"/>
</dbReference>
<organism evidence="8 9">
    <name type="scientific">Malassezia restricta (strain ATCC 96810 / NBRC 103918 / CBS 7877)</name>
    <name type="common">Seborrheic dermatitis infection agent</name>
    <dbReference type="NCBI Taxonomy" id="425264"/>
    <lineage>
        <taxon>Eukaryota</taxon>
        <taxon>Fungi</taxon>
        <taxon>Dikarya</taxon>
        <taxon>Basidiomycota</taxon>
        <taxon>Ustilaginomycotina</taxon>
        <taxon>Malasseziomycetes</taxon>
        <taxon>Malasseziales</taxon>
        <taxon>Malasseziaceae</taxon>
        <taxon>Malassezia</taxon>
    </lineage>
</organism>
<dbReference type="PANTHER" id="PTHR10340:SF27">
    <property type="entry name" value="ACL091CP"/>
    <property type="match status" value="1"/>
</dbReference>
<comment type="cofactor">
    <cofactor evidence="4">
        <name>Zn(2+)</name>
        <dbReference type="ChEBI" id="CHEBI:29105"/>
    </cofactor>
    <text evidence="4">Binds 2 Zn(2+) ions per subunit.</text>
</comment>
<evidence type="ECO:0000256" key="2">
    <source>
        <dbReference type="ARBA" id="ARBA00023180"/>
    </source>
</evidence>
<dbReference type="GO" id="GO:0006685">
    <property type="term" value="P:sphingomyelin catabolic process"/>
    <property type="evidence" value="ECO:0007669"/>
    <property type="project" value="UniProtKB-UniRule"/>
</dbReference>
<feature type="binding site" evidence="4">
    <location>
        <position position="395"/>
    </location>
    <ligand>
        <name>Zn(2+)</name>
        <dbReference type="ChEBI" id="CHEBI:29105"/>
        <label>2</label>
    </ligand>
</feature>
<evidence type="ECO:0000313" key="9">
    <source>
        <dbReference type="Proteomes" id="UP000269793"/>
    </source>
</evidence>
<feature type="binding site" evidence="4">
    <location>
        <position position="509"/>
    </location>
    <ligand>
        <name>Zn(2+)</name>
        <dbReference type="ChEBI" id="CHEBI:29105"/>
        <label>2</label>
    </ligand>
</feature>
<keyword evidence="4" id="KW-0479">Metal-binding</keyword>
<feature type="signal peptide" evidence="6">
    <location>
        <begin position="1"/>
        <end position="18"/>
    </location>
</feature>
<proteinExistence type="inferred from homology"/>
<dbReference type="STRING" id="425264.A0A3G2S990"/>
<feature type="binding site" evidence="4">
    <location>
        <position position="353"/>
    </location>
    <ligand>
        <name>Zn(2+)</name>
        <dbReference type="ChEBI" id="CHEBI:29105"/>
        <label>2</label>
    </ligand>
</feature>
<dbReference type="PROSITE" id="PS51257">
    <property type="entry name" value="PROKAR_LIPOPROTEIN"/>
    <property type="match status" value="1"/>
</dbReference>
<dbReference type="PIRSF" id="PIRSF000948">
    <property type="entry name" value="Sphingomy_PDE"/>
    <property type="match status" value="1"/>
</dbReference>
<dbReference type="Proteomes" id="UP000269793">
    <property type="component" value="Chromosome VII"/>
</dbReference>
<feature type="disulfide bond" evidence="5">
    <location>
        <begin position="286"/>
        <end position="322"/>
    </location>
</feature>
<feature type="domain" description="Calcineurin-like phosphoesterase" evidence="7">
    <location>
        <begin position="255"/>
        <end position="549"/>
    </location>
</feature>
<evidence type="ECO:0000313" key="8">
    <source>
        <dbReference type="EMBL" id="AYO44456.1"/>
    </source>
</evidence>
<gene>
    <name evidence="8" type="primary">asm-2</name>
    <name evidence="8" type="ORF">DNF11_3506</name>
</gene>
<dbReference type="InterPro" id="IPR004843">
    <property type="entry name" value="Calcineurin-like_PHP"/>
</dbReference>
<protein>
    <recommendedName>
        <fullName evidence="3">Sphingomyelin phosphodiesterase</fullName>
    </recommendedName>
</protein>
<evidence type="ECO:0000259" key="7">
    <source>
        <dbReference type="Pfam" id="PF00149"/>
    </source>
</evidence>
<comment type="similarity">
    <text evidence="3">Belongs to the acid sphingomyelinase family.</text>
</comment>
<comment type="function">
    <text evidence="3">Converts sphingomyelin to ceramide.</text>
</comment>
<keyword evidence="6" id="KW-0732">Signal</keyword>
<dbReference type="SUPFAM" id="SSF56300">
    <property type="entry name" value="Metallo-dependent phosphatases"/>
    <property type="match status" value="1"/>
</dbReference>
<evidence type="ECO:0000256" key="1">
    <source>
        <dbReference type="ARBA" id="ARBA00022801"/>
    </source>
</evidence>
<dbReference type="VEuPathDB" id="FungiDB:DNF11_3506"/>
<keyword evidence="3" id="KW-0326">Glycosidase</keyword>
<name>A0A3G2S990_MALR7</name>
<feature type="binding site" evidence="4">
    <location>
        <position position="548"/>
    </location>
    <ligand>
        <name>Zn(2+)</name>
        <dbReference type="ChEBI" id="CHEBI:29105"/>
        <label>1</label>
    </ligand>
</feature>
<evidence type="ECO:0000256" key="6">
    <source>
        <dbReference type="SAM" id="SignalP"/>
    </source>
</evidence>
<dbReference type="OrthoDB" id="282973at2759"/>
<feature type="chain" id="PRO_5018212469" description="Sphingomyelin phosphodiesterase" evidence="6">
    <location>
        <begin position="19"/>
        <end position="734"/>
    </location>
</feature>
<feature type="binding site" evidence="4">
    <location>
        <position position="353"/>
    </location>
    <ligand>
        <name>Zn(2+)</name>
        <dbReference type="ChEBI" id="CHEBI:29105"/>
        <label>1</label>
    </ligand>
</feature>
<dbReference type="GO" id="GO:0046872">
    <property type="term" value="F:metal ion binding"/>
    <property type="evidence" value="ECO:0007669"/>
    <property type="project" value="UniProtKB-KW"/>
</dbReference>
<dbReference type="GO" id="GO:0016798">
    <property type="term" value="F:hydrolase activity, acting on glycosyl bonds"/>
    <property type="evidence" value="ECO:0007669"/>
    <property type="project" value="UniProtKB-KW"/>
</dbReference>
<feature type="binding site" evidence="4">
    <location>
        <position position="546"/>
    </location>
    <ligand>
        <name>Zn(2+)</name>
        <dbReference type="ChEBI" id="CHEBI:29105"/>
        <label>2</label>
    </ligand>
</feature>
<evidence type="ECO:0000256" key="4">
    <source>
        <dbReference type="PIRSR" id="PIRSR000948-1"/>
    </source>
</evidence>
<dbReference type="GO" id="GO:0005615">
    <property type="term" value="C:extracellular space"/>
    <property type="evidence" value="ECO:0007669"/>
    <property type="project" value="TreeGrafter"/>
</dbReference>
<dbReference type="EMBL" id="CP033154">
    <property type="protein sequence ID" value="AYO44456.1"/>
    <property type="molecule type" value="Genomic_DNA"/>
</dbReference>
<dbReference type="InterPro" id="IPR041805">
    <property type="entry name" value="ASMase/PPN1_MPP"/>
</dbReference>
<dbReference type="Gene3D" id="3.60.21.10">
    <property type="match status" value="1"/>
</dbReference>
<feature type="binding site" evidence="4">
    <location>
        <position position="264"/>
    </location>
    <ligand>
        <name>Zn(2+)</name>
        <dbReference type="ChEBI" id="CHEBI:29105"/>
        <label>1</label>
    </ligand>
</feature>
<reference evidence="8 9" key="1">
    <citation type="submission" date="2018-10" db="EMBL/GenBank/DDBJ databases">
        <title>Complete genome sequence of Malassezia restricta CBS 7877.</title>
        <authorList>
            <person name="Morand S.C."/>
            <person name="Bertignac M."/>
            <person name="Iltis A."/>
            <person name="Kolder I."/>
            <person name="Pirovano W."/>
            <person name="Jourdain R."/>
            <person name="Clavaud C."/>
        </authorList>
    </citation>
    <scope>NUCLEOTIDE SEQUENCE [LARGE SCALE GENOMIC DNA]</scope>
    <source>
        <strain evidence="8 9">CBS 7877</strain>
    </source>
</reference>
<feature type="disulfide bond" evidence="5">
    <location>
        <begin position="277"/>
        <end position="285"/>
    </location>
</feature>
<dbReference type="GO" id="GO:0016020">
    <property type="term" value="C:membrane"/>
    <property type="evidence" value="ECO:0007669"/>
    <property type="project" value="GOC"/>
</dbReference>
<keyword evidence="5" id="KW-1015">Disulfide bond</keyword>
<dbReference type="CDD" id="cd00842">
    <property type="entry name" value="MPP_ASMase"/>
    <property type="match status" value="1"/>
</dbReference>
<evidence type="ECO:0000256" key="5">
    <source>
        <dbReference type="PIRSR" id="PIRSR000948-2"/>
    </source>
</evidence>
<dbReference type="Pfam" id="PF00149">
    <property type="entry name" value="Metallophos"/>
    <property type="match status" value="1"/>
</dbReference>
<feature type="binding site" evidence="4">
    <location>
        <position position="262"/>
    </location>
    <ligand>
        <name>Zn(2+)</name>
        <dbReference type="ChEBI" id="CHEBI:29105"/>
        <label>1</label>
    </ligand>
</feature>
<keyword evidence="4" id="KW-0862">Zinc</keyword>